<dbReference type="OMA" id="PNGILKM"/>
<organism evidence="1 2">
    <name type="scientific">Thalassiosira oceanica</name>
    <name type="common">Marine diatom</name>
    <dbReference type="NCBI Taxonomy" id="159749"/>
    <lineage>
        <taxon>Eukaryota</taxon>
        <taxon>Sar</taxon>
        <taxon>Stramenopiles</taxon>
        <taxon>Ochrophyta</taxon>
        <taxon>Bacillariophyta</taxon>
        <taxon>Coscinodiscophyceae</taxon>
        <taxon>Thalassiosirophycidae</taxon>
        <taxon>Thalassiosirales</taxon>
        <taxon>Thalassiosiraceae</taxon>
        <taxon>Thalassiosira</taxon>
    </lineage>
</organism>
<dbReference type="Proteomes" id="UP000266841">
    <property type="component" value="Unassembled WGS sequence"/>
</dbReference>
<accession>K0TBQ0</accession>
<evidence type="ECO:0000313" key="2">
    <source>
        <dbReference type="Proteomes" id="UP000266841"/>
    </source>
</evidence>
<proteinExistence type="predicted"/>
<reference evidence="1 2" key="1">
    <citation type="journal article" date="2012" name="Genome Biol.">
        <title>Genome and low-iron response of an oceanic diatom adapted to chronic iron limitation.</title>
        <authorList>
            <person name="Lommer M."/>
            <person name="Specht M."/>
            <person name="Roy A.S."/>
            <person name="Kraemer L."/>
            <person name="Andreson R."/>
            <person name="Gutowska M.A."/>
            <person name="Wolf J."/>
            <person name="Bergner S.V."/>
            <person name="Schilhabel M.B."/>
            <person name="Klostermeier U.C."/>
            <person name="Beiko R.G."/>
            <person name="Rosenstiel P."/>
            <person name="Hippler M."/>
            <person name="Laroche J."/>
        </authorList>
    </citation>
    <scope>NUCLEOTIDE SEQUENCE [LARGE SCALE GENOMIC DNA]</scope>
    <source>
        <strain evidence="1 2">CCMP1005</strain>
    </source>
</reference>
<keyword evidence="2" id="KW-1185">Reference proteome</keyword>
<name>K0TBQ0_THAOC</name>
<dbReference type="eggNOG" id="ENOG502TA50">
    <property type="taxonomic scope" value="Eukaryota"/>
</dbReference>
<gene>
    <name evidence="1" type="ORF">THAOC_03764</name>
</gene>
<evidence type="ECO:0000313" key="1">
    <source>
        <dbReference type="EMBL" id="EJK74554.1"/>
    </source>
</evidence>
<dbReference type="EMBL" id="AGNL01003561">
    <property type="protein sequence ID" value="EJK74554.1"/>
    <property type="molecule type" value="Genomic_DNA"/>
</dbReference>
<dbReference type="AlphaFoldDB" id="K0TBQ0"/>
<comment type="caution">
    <text evidence="1">The sequence shown here is derived from an EMBL/GenBank/DDBJ whole genome shotgun (WGS) entry which is preliminary data.</text>
</comment>
<dbReference type="OrthoDB" id="41399at2759"/>
<protein>
    <submittedName>
        <fullName evidence="1">Uncharacterized protein</fullName>
    </submittedName>
</protein>
<sequence>MIRPTIVRQAERLVNRNPLLYGPGPVARRATGIGAMDPLKGLVVCAGQAMAVGLAGGFFYKFFLGDPGIQAVEDYYKENPPR</sequence>